<organism evidence="2 3">
    <name type="scientific">Flavobacterium taihuense</name>
    <dbReference type="NCBI Taxonomy" id="2857508"/>
    <lineage>
        <taxon>Bacteria</taxon>
        <taxon>Pseudomonadati</taxon>
        <taxon>Bacteroidota</taxon>
        <taxon>Flavobacteriia</taxon>
        <taxon>Flavobacteriales</taxon>
        <taxon>Flavobacteriaceae</taxon>
        <taxon>Flavobacterium</taxon>
    </lineage>
</organism>
<dbReference type="InterPro" id="IPR040198">
    <property type="entry name" value="Fido_containing"/>
</dbReference>
<dbReference type="InterPro" id="IPR003812">
    <property type="entry name" value="Fido"/>
</dbReference>
<dbReference type="PANTHER" id="PTHR13504:SF38">
    <property type="entry name" value="FIDO DOMAIN-CONTAINING PROTEIN"/>
    <property type="match status" value="1"/>
</dbReference>
<keyword evidence="3" id="KW-1185">Reference proteome</keyword>
<feature type="domain" description="Fido" evidence="1">
    <location>
        <begin position="93"/>
        <end position="252"/>
    </location>
</feature>
<evidence type="ECO:0000259" key="1">
    <source>
        <dbReference type="PROSITE" id="PS51459"/>
    </source>
</evidence>
<reference evidence="2 3" key="1">
    <citation type="submission" date="2021-07" db="EMBL/GenBank/DDBJ databases">
        <title>Flavobacterium sp. nov. isolated from sediment on the Taihu Lake.</title>
        <authorList>
            <person name="Qu J.-H."/>
        </authorList>
    </citation>
    <scope>NUCLEOTIDE SEQUENCE [LARGE SCALE GENOMIC DNA]</scope>
    <source>
        <strain evidence="2 3">NAS39</strain>
    </source>
</reference>
<name>A0ABS6XXG3_9FLAO</name>
<dbReference type="PROSITE" id="PS51459">
    <property type="entry name" value="FIDO"/>
    <property type="match status" value="1"/>
</dbReference>
<sequence>MLPDYLLNFNEALYKFQEKFPRDKWSVEFKDSLINDYSFFSARVEDSKLQYGNTIRFLNNESVRGINLDSLLGISEHQSVLKNLLENLENFKLTEETIKNVHAALMSSPLAWETDFKPELVGNYRNVPTVGSREPFFDNKEYAAHYNLEISMASYLRLFNSRLGDIDNSIFEKHLLTRIVFFHNKFLNEIHPFADGNGRVCRIIIGAVLMDNNCPPIFPEITTQEQQIEYISTIVKCEQERSDVALIEYFARGMANYLLSKIQDL</sequence>
<dbReference type="PANTHER" id="PTHR13504">
    <property type="entry name" value="FIDO DOMAIN-CONTAINING PROTEIN DDB_G0283145"/>
    <property type="match status" value="1"/>
</dbReference>
<evidence type="ECO:0000313" key="2">
    <source>
        <dbReference type="EMBL" id="MBW4361370.1"/>
    </source>
</evidence>
<dbReference type="RefSeq" id="WP_219317875.1">
    <property type="nucleotide sequence ID" value="NZ_JAHWYN010000011.1"/>
</dbReference>
<dbReference type="Pfam" id="PF02661">
    <property type="entry name" value="Fic"/>
    <property type="match status" value="1"/>
</dbReference>
<evidence type="ECO:0000313" key="3">
    <source>
        <dbReference type="Proteomes" id="UP000812031"/>
    </source>
</evidence>
<comment type="caution">
    <text evidence="2">The sequence shown here is derived from an EMBL/GenBank/DDBJ whole genome shotgun (WGS) entry which is preliminary data.</text>
</comment>
<protein>
    <submittedName>
        <fullName evidence="2">Fic family protein</fullName>
    </submittedName>
</protein>
<gene>
    <name evidence="2" type="ORF">KZH69_12830</name>
</gene>
<dbReference type="EMBL" id="JAHWYN010000011">
    <property type="protein sequence ID" value="MBW4361370.1"/>
    <property type="molecule type" value="Genomic_DNA"/>
</dbReference>
<dbReference type="Proteomes" id="UP000812031">
    <property type="component" value="Unassembled WGS sequence"/>
</dbReference>
<accession>A0ABS6XXG3</accession>
<proteinExistence type="predicted"/>